<name>A0AA38C4K0_TAXCH</name>
<comment type="caution">
    <text evidence="2">The sequence shown here is derived from an EMBL/GenBank/DDBJ whole genome shotgun (WGS) entry which is preliminary data.</text>
</comment>
<dbReference type="Proteomes" id="UP000824469">
    <property type="component" value="Unassembled WGS sequence"/>
</dbReference>
<proteinExistence type="predicted"/>
<dbReference type="PANTHER" id="PTHR10151:SF120">
    <property type="entry name" value="BIS(5'-ADENOSYL)-TRIPHOSPHATASE"/>
    <property type="match status" value="1"/>
</dbReference>
<gene>
    <name evidence="2" type="ORF">KI387_034044</name>
</gene>
<dbReference type="PANTHER" id="PTHR10151">
    <property type="entry name" value="ECTONUCLEOTIDE PYROPHOSPHATASE/PHOSPHODIESTERASE"/>
    <property type="match status" value="1"/>
</dbReference>
<dbReference type="InterPro" id="IPR017850">
    <property type="entry name" value="Alkaline_phosphatase_core_sf"/>
</dbReference>
<evidence type="ECO:0000313" key="3">
    <source>
        <dbReference type="Proteomes" id="UP000824469"/>
    </source>
</evidence>
<protein>
    <recommendedName>
        <fullName evidence="4">Ectonucleotide pyrophosphatase/phosphodiesterase</fullName>
    </recommendedName>
</protein>
<dbReference type="AlphaFoldDB" id="A0AA38C4K0"/>
<dbReference type="SUPFAM" id="SSF53649">
    <property type="entry name" value="Alkaline phosphatase-like"/>
    <property type="match status" value="1"/>
</dbReference>
<dbReference type="GO" id="GO:0005773">
    <property type="term" value="C:vacuole"/>
    <property type="evidence" value="ECO:0007669"/>
    <property type="project" value="TreeGrafter"/>
</dbReference>
<dbReference type="InterPro" id="IPR002591">
    <property type="entry name" value="Phosphodiest/P_Trfase"/>
</dbReference>
<dbReference type="Gene3D" id="3.40.720.10">
    <property type="entry name" value="Alkaline Phosphatase, subunit A"/>
    <property type="match status" value="1"/>
</dbReference>
<feature type="non-terminal residue" evidence="2">
    <location>
        <position position="172"/>
    </location>
</feature>
<dbReference type="Pfam" id="PF01663">
    <property type="entry name" value="Phosphodiest"/>
    <property type="match status" value="1"/>
</dbReference>
<dbReference type="EMBL" id="JAHRHJ020003813">
    <property type="protein sequence ID" value="KAH9289927.1"/>
    <property type="molecule type" value="Genomic_DNA"/>
</dbReference>
<sequence length="172" mass="19342">METKPSNQCKALLSGHPKYSNSSSLIVMMAVTCFSLASAIVFALLFFTARDSTSGPANPTTGFSCRHSKLKHLVVILVSSDGFRFGYQYKTHTPNIDRLIFNGTIAETGMIPVFPTLTFPNHYSILTGLYPAWHGIINNYFKDAEMNETFNMQNHEPKWWLGEPLWESVTKN</sequence>
<keyword evidence="1" id="KW-1133">Transmembrane helix</keyword>
<reference evidence="2 3" key="1">
    <citation type="journal article" date="2021" name="Nat. Plants">
        <title>The Taxus genome provides insights into paclitaxel biosynthesis.</title>
        <authorList>
            <person name="Xiong X."/>
            <person name="Gou J."/>
            <person name="Liao Q."/>
            <person name="Li Y."/>
            <person name="Zhou Q."/>
            <person name="Bi G."/>
            <person name="Li C."/>
            <person name="Du R."/>
            <person name="Wang X."/>
            <person name="Sun T."/>
            <person name="Guo L."/>
            <person name="Liang H."/>
            <person name="Lu P."/>
            <person name="Wu Y."/>
            <person name="Zhang Z."/>
            <person name="Ro D.K."/>
            <person name="Shang Y."/>
            <person name="Huang S."/>
            <person name="Yan J."/>
        </authorList>
    </citation>
    <scope>NUCLEOTIDE SEQUENCE [LARGE SCALE GENOMIC DNA]</scope>
    <source>
        <strain evidence="2">Ta-2019</strain>
    </source>
</reference>
<evidence type="ECO:0008006" key="4">
    <source>
        <dbReference type="Google" id="ProtNLM"/>
    </source>
</evidence>
<keyword evidence="1" id="KW-0812">Transmembrane</keyword>
<dbReference type="GO" id="GO:0016787">
    <property type="term" value="F:hydrolase activity"/>
    <property type="evidence" value="ECO:0007669"/>
    <property type="project" value="UniProtKB-ARBA"/>
</dbReference>
<feature type="transmembrane region" description="Helical" evidence="1">
    <location>
        <begin position="25"/>
        <end position="47"/>
    </location>
</feature>
<organism evidence="2 3">
    <name type="scientific">Taxus chinensis</name>
    <name type="common">Chinese yew</name>
    <name type="synonym">Taxus wallichiana var. chinensis</name>
    <dbReference type="NCBI Taxonomy" id="29808"/>
    <lineage>
        <taxon>Eukaryota</taxon>
        <taxon>Viridiplantae</taxon>
        <taxon>Streptophyta</taxon>
        <taxon>Embryophyta</taxon>
        <taxon>Tracheophyta</taxon>
        <taxon>Spermatophyta</taxon>
        <taxon>Pinopsida</taxon>
        <taxon>Pinidae</taxon>
        <taxon>Conifers II</taxon>
        <taxon>Cupressales</taxon>
        <taxon>Taxaceae</taxon>
        <taxon>Taxus</taxon>
    </lineage>
</organism>
<accession>A0AA38C4K0</accession>
<keyword evidence="3" id="KW-1185">Reference proteome</keyword>
<keyword evidence="1" id="KW-0472">Membrane</keyword>
<evidence type="ECO:0000313" key="2">
    <source>
        <dbReference type="EMBL" id="KAH9289927.1"/>
    </source>
</evidence>
<evidence type="ECO:0000256" key="1">
    <source>
        <dbReference type="SAM" id="Phobius"/>
    </source>
</evidence>